<dbReference type="Gene3D" id="3.30.1330.10">
    <property type="entry name" value="PurM-like, N-terminal domain"/>
    <property type="match status" value="1"/>
</dbReference>
<evidence type="ECO:0000259" key="1">
    <source>
        <dbReference type="Pfam" id="PF00586"/>
    </source>
</evidence>
<dbReference type="Proteomes" id="UP000051096">
    <property type="component" value="Unassembled WGS sequence"/>
</dbReference>
<dbReference type="PATRIC" id="fig|1703780.3.peg.1315"/>
<reference evidence="2 3" key="1">
    <citation type="journal article" date="2015" name="Microbiome">
        <title>Genomic resolution of linkages in carbon, nitrogen, and sulfur cycling among widespread estuary sediment bacteria.</title>
        <authorList>
            <person name="Baker B.J."/>
            <person name="Lazar C.S."/>
            <person name="Teske A.P."/>
            <person name="Dick G.J."/>
        </authorList>
    </citation>
    <scope>NUCLEOTIDE SEQUENCE [LARGE SCALE GENOMIC DNA]</scope>
    <source>
        <strain evidence="2">SM23_60</strain>
    </source>
</reference>
<comment type="caution">
    <text evidence="2">The sequence shown here is derived from an EMBL/GenBank/DDBJ whole genome shotgun (WGS) entry which is preliminary data.</text>
</comment>
<dbReference type="PANTHER" id="PTHR30303:SF0">
    <property type="entry name" value="CARBAMOYL DEHYDRATASE HYPE"/>
    <property type="match status" value="1"/>
</dbReference>
<protein>
    <submittedName>
        <fullName evidence="2">Hydrogenase expression/formation protein HypE</fullName>
    </submittedName>
</protein>
<dbReference type="GO" id="GO:0051604">
    <property type="term" value="P:protein maturation"/>
    <property type="evidence" value="ECO:0007669"/>
    <property type="project" value="TreeGrafter"/>
</dbReference>
<name>A0A0S8G8U4_UNCW3</name>
<dbReference type="Pfam" id="PF00586">
    <property type="entry name" value="AIRS"/>
    <property type="match status" value="1"/>
</dbReference>
<gene>
    <name evidence="2" type="ORF">AMJ87_10405</name>
</gene>
<dbReference type="EMBL" id="LJUO01000124">
    <property type="protein sequence ID" value="KPK69496.1"/>
    <property type="molecule type" value="Genomic_DNA"/>
</dbReference>
<dbReference type="InterPro" id="IPR036921">
    <property type="entry name" value="PurM-like_N_sf"/>
</dbReference>
<feature type="non-terminal residue" evidence="2">
    <location>
        <position position="95"/>
    </location>
</feature>
<dbReference type="InterPro" id="IPR016188">
    <property type="entry name" value="PurM-like_N"/>
</dbReference>
<evidence type="ECO:0000313" key="2">
    <source>
        <dbReference type="EMBL" id="KPK69496.1"/>
    </source>
</evidence>
<feature type="domain" description="PurM-like N-terminal" evidence="1">
    <location>
        <begin position="39"/>
        <end position="95"/>
    </location>
</feature>
<sequence length="95" mass="10326">MKDERIRLAHGSGGLLTSQLIKQTILTYFKNKTLKQLTDSAALRMASKNIAFTTDSYVIDPIFFPGGDIGSLAIYGTVNDLAMQGAVPQYISLSL</sequence>
<proteinExistence type="predicted"/>
<accession>A0A0S8G8U4</accession>
<dbReference type="AlphaFoldDB" id="A0A0S8G8U4"/>
<organism evidence="2 3">
    <name type="scientific">candidate division WOR_3 bacterium SM23_60</name>
    <dbReference type="NCBI Taxonomy" id="1703780"/>
    <lineage>
        <taxon>Bacteria</taxon>
        <taxon>Bacteria division WOR-3</taxon>
    </lineage>
</organism>
<dbReference type="PANTHER" id="PTHR30303">
    <property type="entry name" value="HYDROGENASE ISOENZYMES FORMATION PROTEIN HYPE"/>
    <property type="match status" value="1"/>
</dbReference>
<dbReference type="SUPFAM" id="SSF55326">
    <property type="entry name" value="PurM N-terminal domain-like"/>
    <property type="match status" value="1"/>
</dbReference>
<evidence type="ECO:0000313" key="3">
    <source>
        <dbReference type="Proteomes" id="UP000051096"/>
    </source>
</evidence>
<dbReference type="InterPro" id="IPR011854">
    <property type="entry name" value="HypE"/>
</dbReference>